<comment type="caution">
    <text evidence="2">The sequence shown here is derived from an EMBL/GenBank/DDBJ whole genome shotgun (WGS) entry which is preliminary data.</text>
</comment>
<feature type="compositionally biased region" description="Basic residues" evidence="1">
    <location>
        <begin position="352"/>
        <end position="361"/>
    </location>
</feature>
<feature type="region of interest" description="Disordered" evidence="1">
    <location>
        <begin position="72"/>
        <end position="464"/>
    </location>
</feature>
<feature type="region of interest" description="Disordered" evidence="1">
    <location>
        <begin position="1"/>
        <end position="51"/>
    </location>
</feature>
<dbReference type="Pfam" id="PF02178">
    <property type="entry name" value="AT_hook"/>
    <property type="match status" value="2"/>
</dbReference>
<accession>A0A5C6GPT4</accession>
<feature type="compositionally biased region" description="Basic and acidic residues" evidence="1">
    <location>
        <begin position="279"/>
        <end position="288"/>
    </location>
</feature>
<sequence length="482" mass="52094">MMAPAVIADSDGDESNAASSPDRLPPAVPLQEPSTATTTTHPSGSTDPTFFKSIYDEHLDAANRQFMYQNERSSGAVDASSFDNGFQEIRGTSIHDKSPWDVPSSPEFAPPKPTRKQEGTSNARTKITRGLRRRLNDIGYVSQEDEPSDSTTQLRKKRRMEPDIASDDLVSTAPIEDNETFPAAPIALATSQEEQDASVRGGALRSPTKPLEQHCTNVMSSGTATNINTPKSNCVASVSESPRIEKSKSMQAKAGRHSSSSTGVPTPVSETKHSTKITKAREEPKKDVVVASDDESEGVYDPGPEQAKEDDGSDFEDTPRPMEKRKQRGRPKKADAAAPKIKKGNNDAEKNVKKKRGRPKKSVTVVKLDSDDEVQEIAPVTPAEPAHTDSNRKQKLEVKTEQLEHSVPDVVTTESHAAVKPVAEEAPETPAPETKTDTSTSAVKKPAGKTPSKPVGGSGRPLYRVGLSKNTRIAPLLKIIRK</sequence>
<dbReference type="SMART" id="SM00384">
    <property type="entry name" value="AT_hook"/>
    <property type="match status" value="2"/>
</dbReference>
<evidence type="ECO:0008006" key="4">
    <source>
        <dbReference type="Google" id="ProtNLM"/>
    </source>
</evidence>
<reference evidence="3" key="1">
    <citation type="submission" date="2018-12" db="EMBL/GenBank/DDBJ databases">
        <title>The complete genome of Metarhizium rileyi, a key fungal pathogen of Lepidoptera.</title>
        <authorList>
            <person name="Binneck E."/>
            <person name="Lastra C.C.L."/>
            <person name="Sosa-Gomez D.R."/>
        </authorList>
    </citation>
    <scope>NUCLEOTIDE SEQUENCE [LARGE SCALE GENOMIC DNA]</scope>
    <source>
        <strain evidence="3">Cep018-CH2</strain>
    </source>
</reference>
<gene>
    <name evidence="2" type="ORF">ED733_008444</name>
</gene>
<feature type="compositionally biased region" description="Polar residues" evidence="1">
    <location>
        <begin position="214"/>
        <end position="240"/>
    </location>
</feature>
<organism evidence="2 3">
    <name type="scientific">Metarhizium rileyi (strain RCEF 4871)</name>
    <name type="common">Nomuraea rileyi</name>
    <dbReference type="NCBI Taxonomy" id="1649241"/>
    <lineage>
        <taxon>Eukaryota</taxon>
        <taxon>Fungi</taxon>
        <taxon>Dikarya</taxon>
        <taxon>Ascomycota</taxon>
        <taxon>Pezizomycotina</taxon>
        <taxon>Sordariomycetes</taxon>
        <taxon>Hypocreomycetidae</taxon>
        <taxon>Hypocreales</taxon>
        <taxon>Clavicipitaceae</taxon>
        <taxon>Metarhizium</taxon>
    </lineage>
</organism>
<feature type="compositionally biased region" description="Low complexity" evidence="1">
    <location>
        <begin position="258"/>
        <end position="269"/>
    </location>
</feature>
<evidence type="ECO:0000256" key="1">
    <source>
        <dbReference type="SAM" id="MobiDB-lite"/>
    </source>
</evidence>
<evidence type="ECO:0000313" key="2">
    <source>
        <dbReference type="EMBL" id="TWU79026.1"/>
    </source>
</evidence>
<feature type="compositionally biased region" description="Low complexity" evidence="1">
    <location>
        <begin position="33"/>
        <end position="49"/>
    </location>
</feature>
<dbReference type="AlphaFoldDB" id="A0A5C6GPT4"/>
<dbReference type="EMBL" id="SBHS01000001">
    <property type="protein sequence ID" value="TWU79026.1"/>
    <property type="molecule type" value="Genomic_DNA"/>
</dbReference>
<name>A0A5C6GPT4_METRR</name>
<evidence type="ECO:0000313" key="3">
    <source>
        <dbReference type="Proteomes" id="UP000317257"/>
    </source>
</evidence>
<feature type="compositionally biased region" description="Basic and acidic residues" evidence="1">
    <location>
        <begin position="386"/>
        <end position="407"/>
    </location>
</feature>
<protein>
    <recommendedName>
        <fullName evidence="4">AT hook, DNA-binding motif protein</fullName>
    </recommendedName>
</protein>
<dbReference type="GO" id="GO:0003677">
    <property type="term" value="F:DNA binding"/>
    <property type="evidence" value="ECO:0007669"/>
    <property type="project" value="InterPro"/>
</dbReference>
<dbReference type="Proteomes" id="UP000317257">
    <property type="component" value="Unassembled WGS sequence"/>
</dbReference>
<dbReference type="InterPro" id="IPR017956">
    <property type="entry name" value="AT_hook_DNA-bd_motif"/>
</dbReference>
<proteinExistence type="predicted"/>